<dbReference type="PROSITE" id="PS51257">
    <property type="entry name" value="PROKAR_LIPOPROTEIN"/>
    <property type="match status" value="1"/>
</dbReference>
<dbReference type="AlphaFoldDB" id="A0A2T0X031"/>
<gene>
    <name evidence="1" type="ORF">CLV74_102216</name>
</gene>
<evidence type="ECO:0000313" key="2">
    <source>
        <dbReference type="Proteomes" id="UP000238392"/>
    </source>
</evidence>
<keyword evidence="2" id="KW-1185">Reference proteome</keyword>
<protein>
    <submittedName>
        <fullName evidence="1">Uncharacterized protein</fullName>
    </submittedName>
</protein>
<reference evidence="1 2" key="1">
    <citation type="submission" date="2018-03" db="EMBL/GenBank/DDBJ databases">
        <title>Genomic Encyclopedia of Archaeal and Bacterial Type Strains, Phase II (KMG-II): from individual species to whole genera.</title>
        <authorList>
            <person name="Goeker M."/>
        </authorList>
    </citation>
    <scope>NUCLEOTIDE SEQUENCE [LARGE SCALE GENOMIC DNA]</scope>
    <source>
        <strain evidence="1 2">DSM 100212</strain>
    </source>
</reference>
<sequence>MRVAVFASVLFLSACVNYNAPEHAAGASQDEDFIQYPAGQQPTALSGIPIDAAPGPIGYVPQGYSASQDQIVTRTAFD</sequence>
<evidence type="ECO:0000313" key="1">
    <source>
        <dbReference type="EMBL" id="PRY92301.1"/>
    </source>
</evidence>
<dbReference type="Proteomes" id="UP000238392">
    <property type="component" value="Unassembled WGS sequence"/>
</dbReference>
<comment type="caution">
    <text evidence="1">The sequence shown here is derived from an EMBL/GenBank/DDBJ whole genome shotgun (WGS) entry which is preliminary data.</text>
</comment>
<accession>A0A2T0X031</accession>
<dbReference type="EMBL" id="PVTQ01000002">
    <property type="protein sequence ID" value="PRY92301.1"/>
    <property type="molecule type" value="Genomic_DNA"/>
</dbReference>
<proteinExistence type="predicted"/>
<name>A0A2T0X031_9RHOB</name>
<organism evidence="1 2">
    <name type="scientific">Donghicola tyrosinivorans</name>
    <dbReference type="NCBI Taxonomy" id="1652492"/>
    <lineage>
        <taxon>Bacteria</taxon>
        <taxon>Pseudomonadati</taxon>
        <taxon>Pseudomonadota</taxon>
        <taxon>Alphaproteobacteria</taxon>
        <taxon>Rhodobacterales</taxon>
        <taxon>Roseobacteraceae</taxon>
        <taxon>Donghicola</taxon>
    </lineage>
</organism>